<dbReference type="Proteomes" id="UP000289600">
    <property type="component" value="Segment"/>
</dbReference>
<organism evidence="2 3">
    <name type="scientific">Moumouvirus australiensis</name>
    <dbReference type="NCBI Taxonomy" id="2109587"/>
    <lineage>
        <taxon>Viruses</taxon>
        <taxon>Varidnaviria</taxon>
        <taxon>Bamfordvirae</taxon>
        <taxon>Nucleocytoviricota</taxon>
        <taxon>Megaviricetes</taxon>
        <taxon>Imitervirales</taxon>
        <taxon>Mimiviridae</taxon>
        <taxon>Megamimivirinae</taxon>
        <taxon>Moumouvirus</taxon>
        <taxon>Moumouvirus australiense</taxon>
    </lineage>
</organism>
<sequence>MYNNKSIKKLYGIVLNNLQDNSHTAKKVVSIPNRIEKLSGCKISIYVHKYNPSKINVSKPVIKNKTFHNSKTLKSRNSGKRGSKSCKIRRNCSKRRHVKPKKRKSCNLKHRSKTLQSNKKKLQNTYEGYYF</sequence>
<evidence type="ECO:0000313" key="3">
    <source>
        <dbReference type="Proteomes" id="UP000289600"/>
    </source>
</evidence>
<keyword evidence="3" id="KW-1185">Reference proteome</keyword>
<gene>
    <name evidence="2" type="ORF">mc_239</name>
</gene>
<proteinExistence type="predicted"/>
<accession>A0A2P1EL78</accession>
<evidence type="ECO:0000313" key="2">
    <source>
        <dbReference type="EMBL" id="AVL94625.1"/>
    </source>
</evidence>
<name>A0A2P1EL78_9VIRU</name>
<dbReference type="EMBL" id="MG807320">
    <property type="protein sequence ID" value="AVL94625.1"/>
    <property type="molecule type" value="Genomic_DNA"/>
</dbReference>
<reference evidence="3" key="1">
    <citation type="submission" date="2018-01" db="EMBL/GenBank/DDBJ databases">
        <title>Testimony of 'menage a trois' revealed by the proteome of Megavirus virophage.</title>
        <authorList>
            <person name="Jeudy S."/>
            <person name="Bertaux L."/>
            <person name="Alempic J.-M."/>
            <person name="Lartigue A."/>
            <person name="Legendre M."/>
            <person name="Philippe N."/>
            <person name="Beucher L."/>
            <person name="Biondi E."/>
            <person name="Juul S."/>
            <person name="Turner D."/>
            <person name="Coute Y."/>
            <person name="Claverie J.-M."/>
            <person name="Abergel C."/>
        </authorList>
    </citation>
    <scope>NUCLEOTIDE SEQUENCE [LARGE SCALE GENOMIC DNA]</scope>
</reference>
<feature type="region of interest" description="Disordered" evidence="1">
    <location>
        <begin position="66"/>
        <end position="119"/>
    </location>
</feature>
<evidence type="ECO:0000256" key="1">
    <source>
        <dbReference type="SAM" id="MobiDB-lite"/>
    </source>
</evidence>
<protein>
    <submittedName>
        <fullName evidence="2">Uncharacterized protein</fullName>
    </submittedName>
</protein>